<evidence type="ECO:0000256" key="1">
    <source>
        <dbReference type="ARBA" id="ARBA00004180"/>
    </source>
</evidence>
<feature type="compositionally biased region" description="Polar residues" evidence="7">
    <location>
        <begin position="73"/>
        <end position="89"/>
    </location>
</feature>
<sequence length="274" mass="29800">MADRFPSIEDIDAGETDVRPDSTAQGSFLERERALLGEDADLFAANDKPGAATVEDGDDEDLLGGGDDFVSAPQASGSVGQNDFDTFESSFPAIDSRNDVRSQDFLPRSFSTVDTTRSNFLQNVGPGGTITNSSQPFQGSGYTNYNAPSNEEDTEPIRQWREKRNQDISRRDEASQKKKQEVVSTAQKDIDSFYESYNRKVDKQKAQTAKESEEFLAKREDTTAGGTSWERIAKLVDLSGKGQQGGGDGSSKKKMREILLSLKGDKDAPGAGGI</sequence>
<evidence type="ECO:0000256" key="4">
    <source>
        <dbReference type="ARBA" id="ARBA00023176"/>
    </source>
</evidence>
<dbReference type="GO" id="GO:0032050">
    <property type="term" value="F:clathrin heavy chain binding"/>
    <property type="evidence" value="ECO:0007669"/>
    <property type="project" value="TreeGrafter"/>
</dbReference>
<feature type="compositionally biased region" description="Basic and acidic residues" evidence="7">
    <location>
        <begin position="155"/>
        <end position="181"/>
    </location>
</feature>
<dbReference type="InterPro" id="IPR000996">
    <property type="entry name" value="Clathrin_L-chain"/>
</dbReference>
<comment type="function">
    <text evidence="6">Clathrin is the major protein of the polyhedral coat of coated pits and vesicles.</text>
</comment>
<comment type="similarity">
    <text evidence="2 6">Belongs to the clathrin light chain family.</text>
</comment>
<evidence type="ECO:0000256" key="6">
    <source>
        <dbReference type="RuleBase" id="RU363137"/>
    </source>
</evidence>
<organism evidence="8 9">
    <name type="scientific">Exophiala bonariae</name>
    <dbReference type="NCBI Taxonomy" id="1690606"/>
    <lineage>
        <taxon>Eukaryota</taxon>
        <taxon>Fungi</taxon>
        <taxon>Dikarya</taxon>
        <taxon>Ascomycota</taxon>
        <taxon>Pezizomycotina</taxon>
        <taxon>Eurotiomycetes</taxon>
        <taxon>Chaetothyriomycetidae</taxon>
        <taxon>Chaetothyriales</taxon>
        <taxon>Herpotrichiellaceae</taxon>
        <taxon>Exophiala</taxon>
    </lineage>
</organism>
<dbReference type="EMBL" id="JAVRRD010000008">
    <property type="protein sequence ID" value="KAK5055903.1"/>
    <property type="molecule type" value="Genomic_DNA"/>
</dbReference>
<keyword evidence="4 6" id="KW-0168">Coated pit</keyword>
<evidence type="ECO:0000256" key="3">
    <source>
        <dbReference type="ARBA" id="ARBA00023136"/>
    </source>
</evidence>
<dbReference type="PANTHER" id="PTHR10639:SF7">
    <property type="entry name" value="CLATHRIN LIGHT CHAIN"/>
    <property type="match status" value="1"/>
</dbReference>
<dbReference type="Proteomes" id="UP001358417">
    <property type="component" value="Unassembled WGS sequence"/>
</dbReference>
<dbReference type="AlphaFoldDB" id="A0AAV9NE27"/>
<dbReference type="GO" id="GO:0072583">
    <property type="term" value="P:clathrin-dependent endocytosis"/>
    <property type="evidence" value="ECO:0007669"/>
    <property type="project" value="TreeGrafter"/>
</dbReference>
<keyword evidence="3 6" id="KW-0472">Membrane</keyword>
<keyword evidence="5 6" id="KW-0968">Cytoplasmic vesicle</keyword>
<keyword evidence="9" id="KW-1185">Reference proteome</keyword>
<dbReference type="GO" id="GO:0006886">
    <property type="term" value="P:intracellular protein transport"/>
    <property type="evidence" value="ECO:0007669"/>
    <property type="project" value="InterPro"/>
</dbReference>
<feature type="compositionally biased region" description="Polar residues" evidence="7">
    <location>
        <begin position="129"/>
        <end position="149"/>
    </location>
</feature>
<dbReference type="GO" id="GO:0030130">
    <property type="term" value="C:clathrin coat of trans-Golgi network vesicle"/>
    <property type="evidence" value="ECO:0007669"/>
    <property type="project" value="InterPro"/>
</dbReference>
<feature type="region of interest" description="Disordered" evidence="7">
    <location>
        <begin position="238"/>
        <end position="274"/>
    </location>
</feature>
<dbReference type="GO" id="GO:0030132">
    <property type="term" value="C:clathrin coat of coated pit"/>
    <property type="evidence" value="ECO:0007669"/>
    <property type="project" value="InterPro"/>
</dbReference>
<feature type="region of interest" description="Disordered" evidence="7">
    <location>
        <begin position="46"/>
        <end position="184"/>
    </location>
</feature>
<name>A0AAV9NE27_9EURO</name>
<dbReference type="GeneID" id="89980596"/>
<evidence type="ECO:0000256" key="7">
    <source>
        <dbReference type="SAM" id="MobiDB-lite"/>
    </source>
</evidence>
<dbReference type="RefSeq" id="XP_064707873.1">
    <property type="nucleotide sequence ID" value="XM_064855973.1"/>
</dbReference>
<comment type="caution">
    <text evidence="8">The sequence shown here is derived from an EMBL/GenBank/DDBJ whole genome shotgun (WGS) entry which is preliminary data.</text>
</comment>
<proteinExistence type="inferred from homology"/>
<protein>
    <recommendedName>
        <fullName evidence="6">Clathrin light chain</fullName>
    </recommendedName>
</protein>
<accession>A0AAV9NE27</accession>
<evidence type="ECO:0000313" key="9">
    <source>
        <dbReference type="Proteomes" id="UP001358417"/>
    </source>
</evidence>
<evidence type="ECO:0000256" key="5">
    <source>
        <dbReference type="ARBA" id="ARBA00023329"/>
    </source>
</evidence>
<evidence type="ECO:0000256" key="2">
    <source>
        <dbReference type="ARBA" id="ARBA00005263"/>
    </source>
</evidence>
<feature type="region of interest" description="Disordered" evidence="7">
    <location>
        <begin position="1"/>
        <end position="26"/>
    </location>
</feature>
<dbReference type="Pfam" id="PF01086">
    <property type="entry name" value="Clathrin_lg_ch"/>
    <property type="match status" value="1"/>
</dbReference>
<dbReference type="GO" id="GO:0005198">
    <property type="term" value="F:structural molecule activity"/>
    <property type="evidence" value="ECO:0007669"/>
    <property type="project" value="InterPro"/>
</dbReference>
<dbReference type="PANTHER" id="PTHR10639">
    <property type="entry name" value="CLATHRIN LIGHT CHAIN"/>
    <property type="match status" value="1"/>
</dbReference>
<feature type="compositionally biased region" description="Polar residues" evidence="7">
    <location>
        <begin position="109"/>
        <end position="122"/>
    </location>
</feature>
<reference evidence="8 9" key="1">
    <citation type="submission" date="2023-08" db="EMBL/GenBank/DDBJ databases">
        <title>Black Yeasts Isolated from many extreme environments.</title>
        <authorList>
            <person name="Coleine C."/>
            <person name="Stajich J.E."/>
            <person name="Selbmann L."/>
        </authorList>
    </citation>
    <scope>NUCLEOTIDE SEQUENCE [LARGE SCALE GENOMIC DNA]</scope>
    <source>
        <strain evidence="8 9">CCFEE 5792</strain>
    </source>
</reference>
<gene>
    <name evidence="8" type="ORF">LTR84_012453</name>
</gene>
<evidence type="ECO:0000313" key="8">
    <source>
        <dbReference type="EMBL" id="KAK5055903.1"/>
    </source>
</evidence>
<comment type="subcellular location">
    <subcellularLocation>
        <location evidence="1 6">Cytoplasmic vesicle membrane</location>
        <topology evidence="1 6">Peripheral membrane protein</topology>
        <orientation evidence="1 6">Cytoplasmic side</orientation>
    </subcellularLocation>
    <subcellularLocation>
        <location evidence="6">Membrane</location>
        <location evidence="6">Coated pit</location>
        <topology evidence="6">Peripheral membrane protein</topology>
        <orientation evidence="6">Cytoplasmic side</orientation>
    </subcellularLocation>
    <text evidence="6">Cytoplasmic face of coated pits and vesicles.</text>
</comment>